<dbReference type="EMBL" id="FMSP01000002">
    <property type="protein sequence ID" value="SCV67405.1"/>
    <property type="molecule type" value="Genomic_DNA"/>
</dbReference>
<dbReference type="OrthoDB" id="3819888at2759"/>
<dbReference type="GO" id="GO:0016491">
    <property type="term" value="F:oxidoreductase activity"/>
    <property type="evidence" value="ECO:0007669"/>
    <property type="project" value="UniProtKB-KW"/>
</dbReference>
<keyword evidence="3" id="KW-0560">Oxidoreductase</keyword>
<proteinExistence type="inferred from homology"/>
<keyword evidence="6" id="KW-1185">Reference proteome</keyword>
<accession>A0A238F317</accession>
<dbReference type="PRINTS" id="PR00080">
    <property type="entry name" value="SDRFAMILY"/>
</dbReference>
<sequence>MSTTTFAIPELFRVEGLVALITGGGTGIGMMCAHALAQNGVRVYIVGRRKEVLDAATEEYRKLETAGGIGEMIPIVGDTSERESIEKIVKEVQGKEGWLDVLINNAGVSGPCCTVIDEDGAEAIGQAMLSCGLEDALSLFKTNCLGYYYMTAAFLPMLDRAPKGGQIINVTSNLSFGREPVAGLLYAMSKAATTHLTKMLATILKHSNVRCNEIAPGLFPSGRWCTSDPNIIMASAYHPMYIRHSLSEMTAPLLDLRRNATSSTLEADGSQRPKKRLKSNAARTLEFGTADDIACTILYLASKRQRYLSGSVVMLDGGMLNGMPSSY</sequence>
<dbReference type="Proteomes" id="UP000198372">
    <property type="component" value="Unassembled WGS sequence"/>
</dbReference>
<gene>
    <name evidence="5" type="ORF">BQ2448_5016</name>
</gene>
<dbReference type="PRINTS" id="PR00081">
    <property type="entry name" value="GDHRDH"/>
</dbReference>
<dbReference type="STRING" id="269621.A0A238F317"/>
<evidence type="ECO:0000256" key="4">
    <source>
        <dbReference type="RuleBase" id="RU000363"/>
    </source>
</evidence>
<dbReference type="PANTHER" id="PTHR43618:SF4">
    <property type="entry name" value="SHORT CHAIN DEHYDROGENASE_REDUCTASE FAMILY (AFU_ORTHOLOGUE AFUA_7G04540)"/>
    <property type="match status" value="1"/>
</dbReference>
<evidence type="ECO:0000313" key="5">
    <source>
        <dbReference type="EMBL" id="SCV67405.1"/>
    </source>
</evidence>
<dbReference type="SUPFAM" id="SSF51735">
    <property type="entry name" value="NAD(P)-binding Rossmann-fold domains"/>
    <property type="match status" value="1"/>
</dbReference>
<dbReference type="Gene3D" id="3.40.50.720">
    <property type="entry name" value="NAD(P)-binding Rossmann-like Domain"/>
    <property type="match status" value="1"/>
</dbReference>
<organism evidence="5 6">
    <name type="scientific">Microbotryum intermedium</name>
    <dbReference type="NCBI Taxonomy" id="269621"/>
    <lineage>
        <taxon>Eukaryota</taxon>
        <taxon>Fungi</taxon>
        <taxon>Dikarya</taxon>
        <taxon>Basidiomycota</taxon>
        <taxon>Pucciniomycotina</taxon>
        <taxon>Microbotryomycetes</taxon>
        <taxon>Microbotryales</taxon>
        <taxon>Microbotryaceae</taxon>
        <taxon>Microbotryum</taxon>
    </lineage>
</organism>
<evidence type="ECO:0000256" key="2">
    <source>
        <dbReference type="ARBA" id="ARBA00022857"/>
    </source>
</evidence>
<dbReference type="Pfam" id="PF00106">
    <property type="entry name" value="adh_short"/>
    <property type="match status" value="1"/>
</dbReference>
<dbReference type="InterPro" id="IPR002347">
    <property type="entry name" value="SDR_fam"/>
</dbReference>
<name>A0A238F317_9BASI</name>
<evidence type="ECO:0000256" key="1">
    <source>
        <dbReference type="ARBA" id="ARBA00006484"/>
    </source>
</evidence>
<dbReference type="InterPro" id="IPR036291">
    <property type="entry name" value="NAD(P)-bd_dom_sf"/>
</dbReference>
<keyword evidence="2" id="KW-0521">NADP</keyword>
<reference evidence="6" key="1">
    <citation type="submission" date="2016-09" db="EMBL/GenBank/DDBJ databases">
        <authorList>
            <person name="Jeantristanb JTB J.-T."/>
            <person name="Ricardo R."/>
        </authorList>
    </citation>
    <scope>NUCLEOTIDE SEQUENCE [LARGE SCALE GENOMIC DNA]</scope>
</reference>
<evidence type="ECO:0000313" key="6">
    <source>
        <dbReference type="Proteomes" id="UP000198372"/>
    </source>
</evidence>
<dbReference type="InterPro" id="IPR020904">
    <property type="entry name" value="Sc_DH/Rdtase_CS"/>
</dbReference>
<comment type="similarity">
    <text evidence="1 4">Belongs to the short-chain dehydrogenases/reductases (SDR) family.</text>
</comment>
<protein>
    <submittedName>
        <fullName evidence="5">BQ2448_5016 protein</fullName>
    </submittedName>
</protein>
<dbReference type="PROSITE" id="PS00061">
    <property type="entry name" value="ADH_SHORT"/>
    <property type="match status" value="1"/>
</dbReference>
<dbReference type="InterPro" id="IPR052178">
    <property type="entry name" value="Sec_Metab_Biosynth_SDR"/>
</dbReference>
<dbReference type="AlphaFoldDB" id="A0A238F317"/>
<dbReference type="PANTHER" id="PTHR43618">
    <property type="entry name" value="7-ALPHA-HYDROXYSTEROID DEHYDROGENASE"/>
    <property type="match status" value="1"/>
</dbReference>
<dbReference type="CDD" id="cd05233">
    <property type="entry name" value="SDR_c"/>
    <property type="match status" value="1"/>
</dbReference>
<evidence type="ECO:0000256" key="3">
    <source>
        <dbReference type="ARBA" id="ARBA00023002"/>
    </source>
</evidence>